<protein>
    <recommendedName>
        <fullName evidence="5">Nuclear transport factor 2 family protein</fullName>
    </recommendedName>
</protein>
<feature type="signal peptide" evidence="2">
    <location>
        <begin position="1"/>
        <end position="23"/>
    </location>
</feature>
<dbReference type="AlphaFoldDB" id="A0A3A9YBM8"/>
<evidence type="ECO:0000313" key="3">
    <source>
        <dbReference type="EMBL" id="RKN34668.1"/>
    </source>
</evidence>
<organism evidence="3 4">
    <name type="scientific">Micromonospora musae</name>
    <dbReference type="NCBI Taxonomy" id="1894970"/>
    <lineage>
        <taxon>Bacteria</taxon>
        <taxon>Bacillati</taxon>
        <taxon>Actinomycetota</taxon>
        <taxon>Actinomycetes</taxon>
        <taxon>Micromonosporales</taxon>
        <taxon>Micromonosporaceae</taxon>
        <taxon>Micromonospora</taxon>
    </lineage>
</organism>
<dbReference type="EMBL" id="RAZT01000003">
    <property type="protein sequence ID" value="RKN34668.1"/>
    <property type="molecule type" value="Genomic_DNA"/>
</dbReference>
<dbReference type="PROSITE" id="PS51257">
    <property type="entry name" value="PROKAR_LIPOPROTEIN"/>
    <property type="match status" value="1"/>
</dbReference>
<feature type="region of interest" description="Disordered" evidence="1">
    <location>
        <begin position="145"/>
        <end position="168"/>
    </location>
</feature>
<comment type="caution">
    <text evidence="3">The sequence shown here is derived from an EMBL/GenBank/DDBJ whole genome shotgun (WGS) entry which is preliminary data.</text>
</comment>
<sequence>MGGTHVRLAGAALALAILPAALAGCGLGGEPKQPPKPTEGPAEVAATKSRERVQAYLDAVVAKDVDAGRGQLCAVMHDAFDAGATGPNGDFADHFKVPEAAITGVRSGPHGQEVDVSVTVAVDSRKIARPLVFTVTRDGADWCISGEAPGNTAASARPSVDPSPSRAS</sequence>
<reference evidence="3 4" key="1">
    <citation type="submission" date="2018-09" db="EMBL/GenBank/DDBJ databases">
        <title>Micromonospora sp. nov. MS1-9, isolated from a root of Musa sp.</title>
        <authorList>
            <person name="Kuncharoen N."/>
            <person name="Kudo T."/>
            <person name="Ohkuma M."/>
            <person name="Yuki M."/>
            <person name="Tanasupawat S."/>
        </authorList>
    </citation>
    <scope>NUCLEOTIDE SEQUENCE [LARGE SCALE GENOMIC DNA]</scope>
    <source>
        <strain evidence="3 4">MS1-9</strain>
    </source>
</reference>
<dbReference type="RefSeq" id="WP_120688359.1">
    <property type="nucleotide sequence ID" value="NZ_RAZT01000003.1"/>
</dbReference>
<feature type="chain" id="PRO_5039672099" description="Nuclear transport factor 2 family protein" evidence="2">
    <location>
        <begin position="24"/>
        <end position="168"/>
    </location>
</feature>
<proteinExistence type="predicted"/>
<dbReference type="Proteomes" id="UP000275865">
    <property type="component" value="Unassembled WGS sequence"/>
</dbReference>
<evidence type="ECO:0000313" key="4">
    <source>
        <dbReference type="Proteomes" id="UP000275865"/>
    </source>
</evidence>
<gene>
    <name evidence="3" type="ORF">D7044_07560</name>
</gene>
<keyword evidence="2" id="KW-0732">Signal</keyword>
<evidence type="ECO:0000256" key="2">
    <source>
        <dbReference type="SAM" id="SignalP"/>
    </source>
</evidence>
<accession>A0A3A9YBM8</accession>
<name>A0A3A9YBM8_9ACTN</name>
<evidence type="ECO:0008006" key="5">
    <source>
        <dbReference type="Google" id="ProtNLM"/>
    </source>
</evidence>
<evidence type="ECO:0000256" key="1">
    <source>
        <dbReference type="SAM" id="MobiDB-lite"/>
    </source>
</evidence>